<name>A0A0W8E4I2_9ZZZZ</name>
<keyword evidence="4 7" id="KW-0812">Transmembrane</keyword>
<feature type="transmembrane region" description="Helical" evidence="7">
    <location>
        <begin position="81"/>
        <end position="97"/>
    </location>
</feature>
<evidence type="ECO:0000256" key="6">
    <source>
        <dbReference type="ARBA" id="ARBA00023136"/>
    </source>
</evidence>
<evidence type="ECO:0000256" key="1">
    <source>
        <dbReference type="ARBA" id="ARBA00004141"/>
    </source>
</evidence>
<dbReference type="AlphaFoldDB" id="A0A0W8E4I2"/>
<keyword evidence="5 7" id="KW-1133">Transmembrane helix</keyword>
<gene>
    <name evidence="8" type="ORF">ASZ90_018993</name>
</gene>
<dbReference type="CDD" id="cd06852">
    <property type="entry name" value="GT_MraY"/>
    <property type="match status" value="1"/>
</dbReference>
<protein>
    <submittedName>
        <fullName evidence="8">Phospho-n-acetylmuramoyl-pentapeptide-transferas e</fullName>
        <ecNumber evidence="8">2.7.8.13</ecNumber>
    </submittedName>
</protein>
<evidence type="ECO:0000256" key="4">
    <source>
        <dbReference type="ARBA" id="ARBA00022692"/>
    </source>
</evidence>
<feature type="transmembrane region" description="Helical" evidence="7">
    <location>
        <begin position="228"/>
        <end position="248"/>
    </location>
</feature>
<comment type="subcellular location">
    <subcellularLocation>
        <location evidence="1">Membrane</location>
        <topology evidence="1">Multi-pass membrane protein</topology>
    </subcellularLocation>
</comment>
<evidence type="ECO:0000256" key="5">
    <source>
        <dbReference type="ARBA" id="ARBA00022989"/>
    </source>
</evidence>
<dbReference type="InterPro" id="IPR018480">
    <property type="entry name" value="PNAcMuramoyl-5peptid_Trfase_CS"/>
</dbReference>
<feature type="transmembrane region" description="Helical" evidence="7">
    <location>
        <begin position="141"/>
        <end position="165"/>
    </location>
</feature>
<dbReference type="GO" id="GO:0008963">
    <property type="term" value="F:phospho-N-acetylmuramoyl-pentapeptide-transferase activity"/>
    <property type="evidence" value="ECO:0007669"/>
    <property type="project" value="InterPro"/>
</dbReference>
<dbReference type="EC" id="2.7.8.13" evidence="8"/>
<keyword evidence="3 8" id="KW-0808">Transferase</keyword>
<feature type="transmembrane region" description="Helical" evidence="7">
    <location>
        <begin position="117"/>
        <end position="135"/>
    </location>
</feature>
<dbReference type="GO" id="GO:0044038">
    <property type="term" value="P:cell wall macromolecule biosynthetic process"/>
    <property type="evidence" value="ECO:0007669"/>
    <property type="project" value="TreeGrafter"/>
</dbReference>
<evidence type="ECO:0000256" key="7">
    <source>
        <dbReference type="SAM" id="Phobius"/>
    </source>
</evidence>
<evidence type="ECO:0000313" key="8">
    <source>
        <dbReference type="EMBL" id="KUG03560.1"/>
    </source>
</evidence>
<dbReference type="HAMAP" id="MF_00038">
    <property type="entry name" value="MraY"/>
    <property type="match status" value="1"/>
</dbReference>
<dbReference type="GO" id="GO:0071555">
    <property type="term" value="P:cell wall organization"/>
    <property type="evidence" value="ECO:0007669"/>
    <property type="project" value="TreeGrafter"/>
</dbReference>
<sequence length="326" mass="34941">MQGYDFIINTILAAGISILICIAMGPFMIPFLSRLKVGQNIREDGPKGHLKKAGTPTMGGIIIITAVMAASFIMAGASVEVLVAVLVMLAFGGIGFWDDYIKVVLKRSLGLRAREKVGLQLLVGILFALFLIFYLERGTTIIIPFSGNSIDLGFLYIPFLVIVLLSASNAVNLTDGLDGLASGVTFLVAMAFGIVSLMSAHYNLTVFCGAVAGACLGFLVFNRYPARVFMGDTGSMALGGAVAAVAAITRSELVLIIIGGVYVIETLSVILQIISYQATGKRIFLMAPLHHHFELKGWPEKKVVRVFWMAGLFFILLGLWSLKGLG</sequence>
<accession>A0A0W8E4I2</accession>
<dbReference type="InterPro" id="IPR000715">
    <property type="entry name" value="Glycosyl_transferase_4"/>
</dbReference>
<dbReference type="NCBIfam" id="TIGR00445">
    <property type="entry name" value="mraY"/>
    <property type="match status" value="1"/>
</dbReference>
<reference evidence="8" key="1">
    <citation type="journal article" date="2015" name="Proc. Natl. Acad. Sci. U.S.A.">
        <title>Networks of energetic and metabolic interactions define dynamics in microbial communities.</title>
        <authorList>
            <person name="Embree M."/>
            <person name="Liu J.K."/>
            <person name="Al-Bassam M.M."/>
            <person name="Zengler K."/>
        </authorList>
    </citation>
    <scope>NUCLEOTIDE SEQUENCE</scope>
</reference>
<evidence type="ECO:0000256" key="2">
    <source>
        <dbReference type="ARBA" id="ARBA00005583"/>
    </source>
</evidence>
<comment type="caution">
    <text evidence="8">The sequence shown here is derived from an EMBL/GenBank/DDBJ whole genome shotgun (WGS) entry which is preliminary data.</text>
</comment>
<feature type="transmembrane region" description="Helical" evidence="7">
    <location>
        <begin position="303"/>
        <end position="322"/>
    </location>
</feature>
<dbReference type="EMBL" id="LNQE01001877">
    <property type="protein sequence ID" value="KUG03560.1"/>
    <property type="molecule type" value="Genomic_DNA"/>
</dbReference>
<dbReference type="Pfam" id="PF00953">
    <property type="entry name" value="Glycos_transf_4"/>
    <property type="match status" value="1"/>
</dbReference>
<dbReference type="InterPro" id="IPR003524">
    <property type="entry name" value="PNAcMuramoyl-5peptid_Trfase"/>
</dbReference>
<organism evidence="8">
    <name type="scientific">hydrocarbon metagenome</name>
    <dbReference type="NCBI Taxonomy" id="938273"/>
    <lineage>
        <taxon>unclassified sequences</taxon>
        <taxon>metagenomes</taxon>
        <taxon>ecological metagenomes</taxon>
    </lineage>
</organism>
<feature type="transmembrane region" description="Helical" evidence="7">
    <location>
        <begin position="6"/>
        <end position="32"/>
    </location>
</feature>
<dbReference type="PANTHER" id="PTHR22926">
    <property type="entry name" value="PHOSPHO-N-ACETYLMURAMOYL-PENTAPEPTIDE-TRANSFERASE"/>
    <property type="match status" value="1"/>
</dbReference>
<dbReference type="GO" id="GO:0005886">
    <property type="term" value="C:plasma membrane"/>
    <property type="evidence" value="ECO:0007669"/>
    <property type="project" value="TreeGrafter"/>
</dbReference>
<proteinExistence type="inferred from homology"/>
<feature type="transmembrane region" description="Helical" evidence="7">
    <location>
        <begin position="53"/>
        <end position="75"/>
    </location>
</feature>
<dbReference type="Pfam" id="PF10555">
    <property type="entry name" value="MraY_sig1"/>
    <property type="match status" value="1"/>
</dbReference>
<dbReference type="PROSITE" id="PS01348">
    <property type="entry name" value="MRAY_2"/>
    <property type="match status" value="1"/>
</dbReference>
<feature type="transmembrane region" description="Helical" evidence="7">
    <location>
        <begin position="177"/>
        <end position="198"/>
    </location>
</feature>
<feature type="transmembrane region" description="Helical" evidence="7">
    <location>
        <begin position="204"/>
        <end position="221"/>
    </location>
</feature>
<comment type="similarity">
    <text evidence="2">Belongs to the glycosyltransferase 4 family. MraY subfamily.</text>
</comment>
<feature type="transmembrane region" description="Helical" evidence="7">
    <location>
        <begin position="254"/>
        <end position="276"/>
    </location>
</feature>
<keyword evidence="6 7" id="KW-0472">Membrane</keyword>
<dbReference type="PROSITE" id="PS01347">
    <property type="entry name" value="MRAY_1"/>
    <property type="match status" value="1"/>
</dbReference>
<dbReference type="PANTHER" id="PTHR22926:SF5">
    <property type="entry name" value="PHOSPHO-N-ACETYLMURAMOYL-PENTAPEPTIDE-TRANSFERASE HOMOLOG"/>
    <property type="match status" value="1"/>
</dbReference>
<evidence type="ECO:0000256" key="3">
    <source>
        <dbReference type="ARBA" id="ARBA00022679"/>
    </source>
</evidence>